<dbReference type="EMBL" id="NSFD01000005">
    <property type="protein sequence ID" value="PBA27924.1"/>
    <property type="molecule type" value="Genomic_DNA"/>
</dbReference>
<dbReference type="Gene3D" id="1.10.10.10">
    <property type="entry name" value="Winged helix-like DNA-binding domain superfamily/Winged helix DNA-binding domain"/>
    <property type="match status" value="1"/>
</dbReference>
<dbReference type="InterPro" id="IPR036388">
    <property type="entry name" value="WH-like_DNA-bd_sf"/>
</dbReference>
<gene>
    <name evidence="3" type="ORF">CKJ66_04815</name>
</gene>
<sequence length="890" mass="97808">MTASATTPLHADATVRTLPLRTAPLPGESLDSWLEVIAARYGVTLREIYESMGFEAPFTRLGLYVNRQLTDAEVAAVATASGCTPQQVRGMTLSRYSTVVGIDDTGRFTGAGPWGRVFGSRFCPSCLAATGGSWLLRWRLMWTFACLRHRCLLADRCPHCGAVQRYGYRAGNSVVHPGRCANPVVGTPHTWRPPCDADLTQAPVLVLPAEHPALVAQTTVDRLIDCDVAEFGLYVDHPQPPVAVLADIRALGNAIVHAVNIDDLNTVVAADLAGEYQATMLPQEAKFPVLHGRLKGFISNPAPAVRTAVVATAAFNILKCSTIDAAADALAALNVDQRQLQRDIPVKDRPSGSASPVLRAVSTASRGVQLSAVDQLRCRIGTPLPGRPARNTTRVDRRCGAIPALLWPAFAQIMCPPGPSQRHPRLALSAALHLVGTTTTIADAVAALGNATTTGTVSSVLRRLKRAPEWSGIRSVLIRLADYLDNFPPPIDYQRRRQLDYTAFLPDEEWARTARANFTTPKGAVIARGFLRERITGSPSIPMPVPREAESTAAHILSFCERLTPELLDALDEYALNFLAGQGITDEPVWWEPPHHVFAGVALPGIDIDTIDTVALHEMVCGRRITIAEAANNLGITSDAVRCVLERQPALRGPIRKRGRPRSTRRKEHRVTRHREHRFAHRGTSYGRAVTTFPRRRLVDLYAEQRQSLRCLAAQADVSTSTIEKLMGDYGIPVRKHGKIQIDRKWFHTQHVEQGRSLGELCRELGVSRTGLSTWAKRNGIPVRRLERHPVVELRANRRIPRFLKPALAGVGGWERLQRFADIVRYPSFGIAARELRLHSGCLSVQVQRLERDLGGRLVDRGHNRRPMRVTPFGKKVRQAVMRLAAAGGP</sequence>
<evidence type="ECO:0000313" key="4">
    <source>
        <dbReference type="Proteomes" id="UP000217768"/>
    </source>
</evidence>
<dbReference type="InterPro" id="IPR000847">
    <property type="entry name" value="LysR_HTH_N"/>
</dbReference>
<name>A0A2A2ZN62_MYCAV</name>
<dbReference type="InterPro" id="IPR009492">
    <property type="entry name" value="TniQ"/>
</dbReference>
<feature type="region of interest" description="Disordered" evidence="1">
    <location>
        <begin position="654"/>
        <end position="680"/>
    </location>
</feature>
<reference evidence="3 4" key="1">
    <citation type="submission" date="2017-08" db="EMBL/GenBank/DDBJ databases">
        <title>Phylogenetic analysis of Mycobacterium avium complex whole genomes.</title>
        <authorList>
            <person name="Caverly L.J."/>
            <person name="Spilker T."/>
            <person name="Lipuma J."/>
        </authorList>
    </citation>
    <scope>NUCLEOTIDE SEQUENCE [LARGE SCALE GENOMIC DNA]</scope>
    <source>
        <strain evidence="3 4">FLAC0165</strain>
    </source>
</reference>
<protein>
    <recommendedName>
        <fullName evidence="2">HTH lysR-type domain-containing protein</fullName>
    </recommendedName>
</protein>
<evidence type="ECO:0000313" key="3">
    <source>
        <dbReference type="EMBL" id="PBA27924.1"/>
    </source>
</evidence>
<evidence type="ECO:0000259" key="2">
    <source>
        <dbReference type="PROSITE" id="PS50931"/>
    </source>
</evidence>
<evidence type="ECO:0000256" key="1">
    <source>
        <dbReference type="SAM" id="MobiDB-lite"/>
    </source>
</evidence>
<feature type="domain" description="HTH lysR-type" evidence="2">
    <location>
        <begin position="814"/>
        <end position="868"/>
    </location>
</feature>
<dbReference type="Pfam" id="PF06527">
    <property type="entry name" value="TniQ"/>
    <property type="match status" value="1"/>
</dbReference>
<dbReference type="SUPFAM" id="SSF46785">
    <property type="entry name" value="Winged helix' DNA-binding domain"/>
    <property type="match status" value="1"/>
</dbReference>
<organism evidence="3 4">
    <name type="scientific">Mycobacterium avium</name>
    <dbReference type="NCBI Taxonomy" id="1764"/>
    <lineage>
        <taxon>Bacteria</taxon>
        <taxon>Bacillati</taxon>
        <taxon>Actinomycetota</taxon>
        <taxon>Actinomycetes</taxon>
        <taxon>Mycobacteriales</taxon>
        <taxon>Mycobacteriaceae</taxon>
        <taxon>Mycobacterium</taxon>
        <taxon>Mycobacterium avium complex (MAC)</taxon>
    </lineage>
</organism>
<dbReference type="Proteomes" id="UP000217768">
    <property type="component" value="Unassembled WGS sequence"/>
</dbReference>
<dbReference type="PROSITE" id="PS50931">
    <property type="entry name" value="HTH_LYSR"/>
    <property type="match status" value="1"/>
</dbReference>
<dbReference type="AlphaFoldDB" id="A0A2A2ZN62"/>
<dbReference type="InterPro" id="IPR036390">
    <property type="entry name" value="WH_DNA-bd_sf"/>
</dbReference>
<comment type="caution">
    <text evidence="3">The sequence shown here is derived from an EMBL/GenBank/DDBJ whole genome shotgun (WGS) entry which is preliminary data.</text>
</comment>
<dbReference type="Pfam" id="PF00126">
    <property type="entry name" value="HTH_1"/>
    <property type="match status" value="1"/>
</dbReference>
<accession>A0A2A2ZN62</accession>
<proteinExistence type="predicted"/>
<dbReference type="GO" id="GO:0003700">
    <property type="term" value="F:DNA-binding transcription factor activity"/>
    <property type="evidence" value="ECO:0007669"/>
    <property type="project" value="InterPro"/>
</dbReference>
<dbReference type="RefSeq" id="WP_095795018.1">
    <property type="nucleotide sequence ID" value="NZ_NSFD01000005.1"/>
</dbReference>